<keyword evidence="3" id="KW-1185">Reference proteome</keyword>
<feature type="compositionally biased region" description="Polar residues" evidence="1">
    <location>
        <begin position="16"/>
        <end position="26"/>
    </location>
</feature>
<feature type="compositionally biased region" description="Basic and acidic residues" evidence="1">
    <location>
        <begin position="349"/>
        <end position="367"/>
    </location>
</feature>
<reference evidence="3" key="1">
    <citation type="journal article" date="2017" name="Nat. Ecol. Evol.">
        <title>Genome expansion and lineage-specific genetic innovations in the forest pathogenic fungi Armillaria.</title>
        <authorList>
            <person name="Sipos G."/>
            <person name="Prasanna A.N."/>
            <person name="Walter M.C."/>
            <person name="O'Connor E."/>
            <person name="Balint B."/>
            <person name="Krizsan K."/>
            <person name="Kiss B."/>
            <person name="Hess J."/>
            <person name="Varga T."/>
            <person name="Slot J."/>
            <person name="Riley R."/>
            <person name="Boka B."/>
            <person name="Rigling D."/>
            <person name="Barry K."/>
            <person name="Lee J."/>
            <person name="Mihaltcheva S."/>
            <person name="LaButti K."/>
            <person name="Lipzen A."/>
            <person name="Waldron R."/>
            <person name="Moloney N.M."/>
            <person name="Sperisen C."/>
            <person name="Kredics L."/>
            <person name="Vagvoelgyi C."/>
            <person name="Patrignani A."/>
            <person name="Fitzpatrick D."/>
            <person name="Nagy I."/>
            <person name="Doyle S."/>
            <person name="Anderson J.B."/>
            <person name="Grigoriev I.V."/>
            <person name="Gueldener U."/>
            <person name="Muensterkoetter M."/>
            <person name="Nagy L.G."/>
        </authorList>
    </citation>
    <scope>NUCLEOTIDE SEQUENCE [LARGE SCALE GENOMIC DNA]</scope>
    <source>
        <strain evidence="3">28-4</strain>
    </source>
</reference>
<proteinExistence type="predicted"/>
<dbReference type="EMBL" id="KZ293426">
    <property type="protein sequence ID" value="PBK70545.1"/>
    <property type="molecule type" value="Genomic_DNA"/>
</dbReference>
<organism evidence="2 3">
    <name type="scientific">Armillaria solidipes</name>
    <dbReference type="NCBI Taxonomy" id="1076256"/>
    <lineage>
        <taxon>Eukaryota</taxon>
        <taxon>Fungi</taxon>
        <taxon>Dikarya</taxon>
        <taxon>Basidiomycota</taxon>
        <taxon>Agaricomycotina</taxon>
        <taxon>Agaricomycetes</taxon>
        <taxon>Agaricomycetidae</taxon>
        <taxon>Agaricales</taxon>
        <taxon>Marasmiineae</taxon>
        <taxon>Physalacriaceae</taxon>
        <taxon>Armillaria</taxon>
    </lineage>
</organism>
<evidence type="ECO:0000313" key="3">
    <source>
        <dbReference type="Proteomes" id="UP000218334"/>
    </source>
</evidence>
<feature type="region of interest" description="Disordered" evidence="1">
    <location>
        <begin position="342"/>
        <end position="381"/>
    </location>
</feature>
<dbReference type="Proteomes" id="UP000218334">
    <property type="component" value="Unassembled WGS sequence"/>
</dbReference>
<feature type="compositionally biased region" description="Basic and acidic residues" evidence="1">
    <location>
        <begin position="1"/>
        <end position="10"/>
    </location>
</feature>
<gene>
    <name evidence="2" type="ORF">ARMSODRAFT_974470</name>
</gene>
<name>A0A2H3BI63_9AGAR</name>
<dbReference type="AlphaFoldDB" id="A0A2H3BI63"/>
<evidence type="ECO:0000313" key="2">
    <source>
        <dbReference type="EMBL" id="PBK70545.1"/>
    </source>
</evidence>
<evidence type="ECO:0000256" key="1">
    <source>
        <dbReference type="SAM" id="MobiDB-lite"/>
    </source>
</evidence>
<feature type="region of interest" description="Disordered" evidence="1">
    <location>
        <begin position="1"/>
        <end position="26"/>
    </location>
</feature>
<protein>
    <submittedName>
        <fullName evidence="2">Uncharacterized protein</fullName>
    </submittedName>
</protein>
<sequence length="381" mass="43037">MADTRDKQEAFRPAPQASSPSKIRNANSHLLVPSLTSKFTTRLKKICNTNQYEVTSIPVTMPPPAPPPDAFPRFDAEASTVLQEFEDFLEGKVPSDYVKSLLRRYFKDNSRQQGEIGIFVEPLDDLYRMQTAYKDISAKALQADGPSKCQKKMECAGEKIGQLISWLEDIWMIDSDSSLVLLVDGVGITFGACINGQQANNIARAIIKGKSAKIRSDYPSIFEAASEMSRSPRVGITEEQRIFLEPYIAYYGRLKANAREHPKPYSVFQSQLWLLWKDRFRAQLQPPDPTDPDACKHWYACCQKDLAAIIRTLEMWQPFYAAGRKRELAQRVKVRAKVAKAARAAAQTHSDEQKDGVAGVRRSERTPKPWRLVDNAESEHP</sequence>
<accession>A0A2H3BI63</accession>